<sequence length="205" mass="23199">MRRRGLAERSRRPLRLVCDLSAIDLRADKRLRQEIAAVKGGDDAEEMKEEDLKKMTYLKAVVMEGLRRHPPAHLVLPHSVSEDVTIEGYEIPKGSMVNFLVAEMGWDEAVWDEAMEFKPEKFMEGGDGHGVDVTGRREIKMMPFGVGRRICPGMELAMLQLEYLVANMVKGEEVDLAEKLEFMVVCMMIDEASAARAIDSEEKDQ</sequence>
<evidence type="ECO:0000313" key="9">
    <source>
        <dbReference type="Proteomes" id="UP001327560"/>
    </source>
</evidence>
<evidence type="ECO:0000256" key="5">
    <source>
        <dbReference type="ARBA" id="ARBA00023136"/>
    </source>
</evidence>
<dbReference type="PANTHER" id="PTHR24298">
    <property type="entry name" value="FLAVONOID 3'-MONOOXYGENASE-RELATED"/>
    <property type="match status" value="1"/>
</dbReference>
<organism evidence="8 9">
    <name type="scientific">Canna indica</name>
    <name type="common">Indian-shot</name>
    <dbReference type="NCBI Taxonomy" id="4628"/>
    <lineage>
        <taxon>Eukaryota</taxon>
        <taxon>Viridiplantae</taxon>
        <taxon>Streptophyta</taxon>
        <taxon>Embryophyta</taxon>
        <taxon>Tracheophyta</taxon>
        <taxon>Spermatophyta</taxon>
        <taxon>Magnoliopsida</taxon>
        <taxon>Liliopsida</taxon>
        <taxon>Zingiberales</taxon>
        <taxon>Cannaceae</taxon>
        <taxon>Canna</taxon>
    </lineage>
</organism>
<dbReference type="GO" id="GO:0016020">
    <property type="term" value="C:membrane"/>
    <property type="evidence" value="ECO:0007669"/>
    <property type="project" value="UniProtKB-SubCell"/>
</dbReference>
<dbReference type="PANTHER" id="PTHR24298:SF800">
    <property type="entry name" value="CYTOCHROME P450 89A2-RELATED"/>
    <property type="match status" value="1"/>
</dbReference>
<evidence type="ECO:0000313" key="8">
    <source>
        <dbReference type="EMBL" id="WOL10062.1"/>
    </source>
</evidence>
<name>A0AAQ3KJW6_9LILI</name>
<keyword evidence="3 6" id="KW-0479">Metal-binding</keyword>
<evidence type="ECO:0000256" key="4">
    <source>
        <dbReference type="ARBA" id="ARBA00022989"/>
    </source>
</evidence>
<comment type="similarity">
    <text evidence="7">Belongs to the cytochrome P450 family.</text>
</comment>
<dbReference type="InterPro" id="IPR051103">
    <property type="entry name" value="Plant_metabolite_P450s"/>
</dbReference>
<dbReference type="AlphaFoldDB" id="A0AAQ3KJW6"/>
<dbReference type="SUPFAM" id="SSF48264">
    <property type="entry name" value="Cytochrome P450"/>
    <property type="match status" value="1"/>
</dbReference>
<accession>A0AAQ3KJW6</accession>
<evidence type="ECO:0000256" key="6">
    <source>
        <dbReference type="PIRSR" id="PIRSR602401-1"/>
    </source>
</evidence>
<dbReference type="PRINTS" id="PR00463">
    <property type="entry name" value="EP450I"/>
</dbReference>
<keyword evidence="6 7" id="KW-0408">Iron</keyword>
<comment type="subcellular location">
    <subcellularLocation>
        <location evidence="1">Membrane</location>
        <topology evidence="1">Single-pass membrane protein</topology>
    </subcellularLocation>
</comment>
<reference evidence="8 9" key="1">
    <citation type="submission" date="2023-10" db="EMBL/GenBank/DDBJ databases">
        <title>Chromosome-scale genome assembly provides insights into flower coloration mechanisms of Canna indica.</title>
        <authorList>
            <person name="Li C."/>
        </authorList>
    </citation>
    <scope>NUCLEOTIDE SEQUENCE [LARGE SCALE GENOMIC DNA]</scope>
    <source>
        <tissue evidence="8">Flower</tissue>
    </source>
</reference>
<dbReference type="InterPro" id="IPR001128">
    <property type="entry name" value="Cyt_P450"/>
</dbReference>
<dbReference type="InterPro" id="IPR002401">
    <property type="entry name" value="Cyt_P450_E_grp-I"/>
</dbReference>
<evidence type="ECO:0000256" key="1">
    <source>
        <dbReference type="ARBA" id="ARBA00004167"/>
    </source>
</evidence>
<evidence type="ECO:0000256" key="7">
    <source>
        <dbReference type="RuleBase" id="RU000461"/>
    </source>
</evidence>
<keyword evidence="4" id="KW-1133">Transmembrane helix</keyword>
<feature type="binding site" description="axial binding residue" evidence="6">
    <location>
        <position position="151"/>
    </location>
    <ligand>
        <name>heme</name>
        <dbReference type="ChEBI" id="CHEBI:30413"/>
    </ligand>
    <ligandPart>
        <name>Fe</name>
        <dbReference type="ChEBI" id="CHEBI:18248"/>
    </ligandPart>
</feature>
<dbReference type="GO" id="GO:0020037">
    <property type="term" value="F:heme binding"/>
    <property type="evidence" value="ECO:0007669"/>
    <property type="project" value="InterPro"/>
</dbReference>
<protein>
    <recommendedName>
        <fullName evidence="10">Cytochrome P450</fullName>
    </recommendedName>
</protein>
<proteinExistence type="inferred from homology"/>
<gene>
    <name evidence="8" type="ORF">Cni_G18816</name>
</gene>
<dbReference type="InterPro" id="IPR017972">
    <property type="entry name" value="Cyt_P450_CS"/>
</dbReference>
<dbReference type="PROSITE" id="PS00086">
    <property type="entry name" value="CYTOCHROME_P450"/>
    <property type="match status" value="1"/>
</dbReference>
<dbReference type="EMBL" id="CP136895">
    <property type="protein sequence ID" value="WOL10062.1"/>
    <property type="molecule type" value="Genomic_DNA"/>
</dbReference>
<dbReference type="GO" id="GO:0016709">
    <property type="term" value="F:oxidoreductase activity, acting on paired donors, with incorporation or reduction of molecular oxygen, NAD(P)H as one donor, and incorporation of one atom of oxygen"/>
    <property type="evidence" value="ECO:0007669"/>
    <property type="project" value="TreeGrafter"/>
</dbReference>
<evidence type="ECO:0000256" key="3">
    <source>
        <dbReference type="ARBA" id="ARBA00022723"/>
    </source>
</evidence>
<keyword evidence="7" id="KW-0503">Monooxygenase</keyword>
<dbReference type="Proteomes" id="UP001327560">
    <property type="component" value="Chromosome 6"/>
</dbReference>
<dbReference type="PRINTS" id="PR00385">
    <property type="entry name" value="P450"/>
</dbReference>
<keyword evidence="6 7" id="KW-0349">Heme</keyword>
<keyword evidence="7" id="KW-0560">Oxidoreductase</keyword>
<keyword evidence="2" id="KW-0812">Transmembrane</keyword>
<dbReference type="Pfam" id="PF00067">
    <property type="entry name" value="p450"/>
    <property type="match status" value="1"/>
</dbReference>
<keyword evidence="9" id="KW-1185">Reference proteome</keyword>
<dbReference type="InterPro" id="IPR036396">
    <property type="entry name" value="Cyt_P450_sf"/>
</dbReference>
<dbReference type="GO" id="GO:0005506">
    <property type="term" value="F:iron ion binding"/>
    <property type="evidence" value="ECO:0007669"/>
    <property type="project" value="InterPro"/>
</dbReference>
<dbReference type="Gene3D" id="1.10.630.10">
    <property type="entry name" value="Cytochrome P450"/>
    <property type="match status" value="1"/>
</dbReference>
<evidence type="ECO:0008006" key="10">
    <source>
        <dbReference type="Google" id="ProtNLM"/>
    </source>
</evidence>
<comment type="cofactor">
    <cofactor evidence="6">
        <name>heme</name>
        <dbReference type="ChEBI" id="CHEBI:30413"/>
    </cofactor>
</comment>
<keyword evidence="5" id="KW-0472">Membrane</keyword>
<evidence type="ECO:0000256" key="2">
    <source>
        <dbReference type="ARBA" id="ARBA00022692"/>
    </source>
</evidence>